<proteinExistence type="predicted"/>
<accession>E3PW73</accession>
<keyword evidence="1" id="KW-0732">Signal</keyword>
<dbReference type="Proteomes" id="UP000007041">
    <property type="component" value="Chromosome"/>
</dbReference>
<protein>
    <recommendedName>
        <fullName evidence="4">SipW-cognate class signal peptide</fullName>
    </recommendedName>
</protein>
<reference evidence="3" key="1">
    <citation type="journal article" date="2010" name="BMC Genomics">
        <title>Clostridium sticklandii, a specialist in amino acid degradation:revisiting its metabolism through its genome sequence.</title>
        <authorList>
            <person name="Fonknechten N."/>
            <person name="Chaussonnerie S."/>
            <person name="Tricot S."/>
            <person name="Lajus A."/>
            <person name="Andreesen J.R."/>
            <person name="Perchat N."/>
            <person name="Pelletier E."/>
            <person name="Gouyvenoux M."/>
            <person name="Barbe V."/>
            <person name="Salanoubat M."/>
            <person name="Le Paslier D."/>
            <person name="Weissenbach J."/>
            <person name="Cohen G.N."/>
            <person name="Kreimeyer A."/>
        </authorList>
    </citation>
    <scope>NUCLEOTIDE SEQUENCE [LARGE SCALE GENOMIC DNA]</scope>
    <source>
        <strain evidence="3">ATCC 12662 / DSM 519 / JCM 1433 / CCUG 9281 / NCIMB 10654 / HF</strain>
    </source>
</reference>
<dbReference type="NCBIfam" id="TIGR04088">
    <property type="entry name" value="cognate_SipW"/>
    <property type="match status" value="1"/>
</dbReference>
<evidence type="ECO:0008006" key="4">
    <source>
        <dbReference type="Google" id="ProtNLM"/>
    </source>
</evidence>
<dbReference type="HOGENOM" id="CLU_1259631_0_0_9"/>
<evidence type="ECO:0000313" key="2">
    <source>
        <dbReference type="EMBL" id="CBH20688.1"/>
    </source>
</evidence>
<name>E3PW73_ACESD</name>
<gene>
    <name evidence="2" type="ordered locus">CLOST_0562</name>
</gene>
<sequence>MLQRKMLMSIASVLVLVALIAGATMAWFTDSETVAATFTAGTVDVGINDPTDIEIINPGDIIKFGELEDEGYYHNAPIERGMPQGGYDRVLQIDYTGTKAAYVRVLVDFDWAGDLDNSNLSVNAPTGGNWIYDGVDTQTGKHIFRLNGILNGSAEDLGGFALANVKNVPFELVINGASTGNQYQGVALNMNFEVQAVQAANVDPNAIPFESVVQPVPTP</sequence>
<dbReference type="AlphaFoldDB" id="E3PW73"/>
<dbReference type="InterPro" id="IPR023833">
    <property type="entry name" value="Signal_pept_SipW-depend-type"/>
</dbReference>
<evidence type="ECO:0000256" key="1">
    <source>
        <dbReference type="SAM" id="SignalP"/>
    </source>
</evidence>
<evidence type="ECO:0000313" key="3">
    <source>
        <dbReference type="Proteomes" id="UP000007041"/>
    </source>
</evidence>
<organism evidence="2 3">
    <name type="scientific">Acetoanaerobium sticklandii (strain ATCC 12662 / DSM 519 / JCM 1433 / CCUG 9281 / NCIMB 10654 / HF)</name>
    <name type="common">Clostridium sticklandii</name>
    <dbReference type="NCBI Taxonomy" id="499177"/>
    <lineage>
        <taxon>Bacteria</taxon>
        <taxon>Bacillati</taxon>
        <taxon>Bacillota</taxon>
        <taxon>Clostridia</taxon>
        <taxon>Peptostreptococcales</taxon>
        <taxon>Filifactoraceae</taxon>
        <taxon>Acetoanaerobium</taxon>
    </lineage>
</organism>
<dbReference type="EMBL" id="FP565809">
    <property type="protein sequence ID" value="CBH20688.1"/>
    <property type="molecule type" value="Genomic_DNA"/>
</dbReference>
<keyword evidence="3" id="KW-1185">Reference proteome</keyword>
<dbReference type="InterPro" id="IPR022121">
    <property type="entry name" value="Peptidase_M73_camelysin"/>
</dbReference>
<dbReference type="BioCyc" id="CSTI499177:GJE9-605-MONOMER"/>
<feature type="signal peptide" evidence="1">
    <location>
        <begin position="1"/>
        <end position="26"/>
    </location>
</feature>
<dbReference type="KEGG" id="cst:CLOST_0562"/>
<dbReference type="STRING" id="1511.CLOST_0562"/>
<dbReference type="Pfam" id="PF12389">
    <property type="entry name" value="Peptidase_M73"/>
    <property type="match status" value="1"/>
</dbReference>
<feature type="chain" id="PRO_5038441202" description="SipW-cognate class signal peptide" evidence="1">
    <location>
        <begin position="27"/>
        <end position="219"/>
    </location>
</feature>